<dbReference type="FunFam" id="2.70.160.11:FF:000024">
    <property type="entry name" value="Arginine methyltransferase 8"/>
    <property type="match status" value="1"/>
</dbReference>
<dbReference type="AlphaFoldDB" id="A0A0L0C7X0"/>
<dbReference type="Gene3D" id="2.70.160.11">
    <property type="entry name" value="Hnrnp arginine n-methyltransferase1"/>
    <property type="match status" value="1"/>
</dbReference>
<dbReference type="GO" id="GO:0042054">
    <property type="term" value="F:histone methyltransferase activity"/>
    <property type="evidence" value="ECO:0007669"/>
    <property type="project" value="TreeGrafter"/>
</dbReference>
<evidence type="ECO:0000313" key="7">
    <source>
        <dbReference type="Proteomes" id="UP000037069"/>
    </source>
</evidence>
<evidence type="ECO:0000256" key="3">
    <source>
        <dbReference type="ARBA" id="ARBA00022691"/>
    </source>
</evidence>
<protein>
    <recommendedName>
        <fullName evidence="5">Protein arginine N-methyltransferase domain-containing protein</fullName>
    </recommendedName>
</protein>
<sequence>MEHIFHVIHSKIEEFILPSSAEKVDIIVSEWMGFYLLHEGMLDSVLYARDNFLKPDGLMFPSEATIYVAPCAVPCLFDDWEEVDGVRLTAFGTMLRQQKSTKPEIALISPKDLLHSGVAMHWMNLMDITLEDLNSIVFQEVVPVKKLGKHQGFCIWFDCRFPAESYEDSIVLSTSPNSPATHWKQCVVVLPETACEDLEENAPVSFKISMKRNGENSRKYDLEVELLDPNEVEHPVPCECHLTKCILIKAHLQTMDTS</sequence>
<evidence type="ECO:0000259" key="5">
    <source>
        <dbReference type="Pfam" id="PF22528"/>
    </source>
</evidence>
<dbReference type="OMA" id="KCILIKA"/>
<evidence type="ECO:0000256" key="2">
    <source>
        <dbReference type="ARBA" id="ARBA00022679"/>
    </source>
</evidence>
<dbReference type="InterPro" id="IPR055135">
    <property type="entry name" value="PRMT_dom"/>
</dbReference>
<name>A0A0L0C7X0_LUCCU</name>
<dbReference type="Gene3D" id="3.40.50.150">
    <property type="entry name" value="Vaccinia Virus protein VP39"/>
    <property type="match status" value="1"/>
</dbReference>
<dbReference type="PANTHER" id="PTHR11006">
    <property type="entry name" value="PROTEIN ARGININE N-METHYLTRANSFERASE"/>
    <property type="match status" value="1"/>
</dbReference>
<gene>
    <name evidence="6" type="ORF">FF38_09082</name>
</gene>
<keyword evidence="2 4" id="KW-0808">Transferase</keyword>
<dbReference type="PANTHER" id="PTHR11006:SF122">
    <property type="entry name" value="ARGININE METHYLTRANSFERASE 8"/>
    <property type="match status" value="1"/>
</dbReference>
<dbReference type="GO" id="GO:0005634">
    <property type="term" value="C:nucleus"/>
    <property type="evidence" value="ECO:0007669"/>
    <property type="project" value="TreeGrafter"/>
</dbReference>
<keyword evidence="1 4" id="KW-0489">Methyltransferase</keyword>
<evidence type="ECO:0000256" key="1">
    <source>
        <dbReference type="ARBA" id="ARBA00022603"/>
    </source>
</evidence>
<dbReference type="PROSITE" id="PS51678">
    <property type="entry name" value="SAM_MT_PRMT"/>
    <property type="match status" value="1"/>
</dbReference>
<dbReference type="OrthoDB" id="7848332at2759"/>
<dbReference type="EMBL" id="JRES01000783">
    <property type="protein sequence ID" value="KNC28356.1"/>
    <property type="molecule type" value="Genomic_DNA"/>
</dbReference>
<dbReference type="GO" id="GO:0035241">
    <property type="term" value="F:protein-arginine omega-N monomethyltransferase activity"/>
    <property type="evidence" value="ECO:0007669"/>
    <property type="project" value="TreeGrafter"/>
</dbReference>
<keyword evidence="7" id="KW-1185">Reference proteome</keyword>
<dbReference type="SUPFAM" id="SSF53335">
    <property type="entry name" value="S-adenosyl-L-methionine-dependent methyltransferases"/>
    <property type="match status" value="1"/>
</dbReference>
<evidence type="ECO:0000313" key="6">
    <source>
        <dbReference type="EMBL" id="KNC28356.1"/>
    </source>
</evidence>
<dbReference type="InterPro" id="IPR025799">
    <property type="entry name" value="Arg_MeTrfase"/>
</dbReference>
<evidence type="ECO:0000256" key="4">
    <source>
        <dbReference type="PROSITE-ProRule" id="PRU01015"/>
    </source>
</evidence>
<dbReference type="InterPro" id="IPR029063">
    <property type="entry name" value="SAM-dependent_MTases_sf"/>
</dbReference>
<keyword evidence="3 4" id="KW-0949">S-adenosyl-L-methionine</keyword>
<reference evidence="6 7" key="1">
    <citation type="journal article" date="2015" name="Nat. Commun.">
        <title>Lucilia cuprina genome unlocks parasitic fly biology to underpin future interventions.</title>
        <authorList>
            <person name="Anstead C.A."/>
            <person name="Korhonen P.K."/>
            <person name="Young N.D."/>
            <person name="Hall R.S."/>
            <person name="Jex A.R."/>
            <person name="Murali S.C."/>
            <person name="Hughes D.S."/>
            <person name="Lee S.F."/>
            <person name="Perry T."/>
            <person name="Stroehlein A.J."/>
            <person name="Ansell B.R."/>
            <person name="Breugelmans B."/>
            <person name="Hofmann A."/>
            <person name="Qu J."/>
            <person name="Dugan S."/>
            <person name="Lee S.L."/>
            <person name="Chao H."/>
            <person name="Dinh H."/>
            <person name="Han Y."/>
            <person name="Doddapaneni H.V."/>
            <person name="Worley K.C."/>
            <person name="Muzny D.M."/>
            <person name="Ioannidis P."/>
            <person name="Waterhouse R.M."/>
            <person name="Zdobnov E.M."/>
            <person name="James P.J."/>
            <person name="Bagnall N.H."/>
            <person name="Kotze A.C."/>
            <person name="Gibbs R.A."/>
            <person name="Richards S."/>
            <person name="Batterham P."/>
            <person name="Gasser R.B."/>
        </authorList>
    </citation>
    <scope>NUCLEOTIDE SEQUENCE [LARGE SCALE GENOMIC DNA]</scope>
    <source>
        <strain evidence="6 7">LS</strain>
        <tissue evidence="6">Full body</tissue>
    </source>
</reference>
<comment type="caution">
    <text evidence="6">The sequence shown here is derived from an EMBL/GenBank/DDBJ whole genome shotgun (WGS) entry which is preliminary data.</text>
</comment>
<dbReference type="GO" id="GO:0032259">
    <property type="term" value="P:methylation"/>
    <property type="evidence" value="ECO:0007669"/>
    <property type="project" value="UniProtKB-KW"/>
</dbReference>
<feature type="domain" description="Protein arginine N-methyltransferase" evidence="5">
    <location>
        <begin position="63"/>
        <end position="225"/>
    </location>
</feature>
<dbReference type="Pfam" id="PF22528">
    <property type="entry name" value="PRMT_C"/>
    <property type="match status" value="1"/>
</dbReference>
<dbReference type="Proteomes" id="UP000037069">
    <property type="component" value="Unassembled WGS sequence"/>
</dbReference>
<proteinExistence type="predicted"/>
<accession>A0A0L0C7X0</accession>
<organism evidence="6 7">
    <name type="scientific">Lucilia cuprina</name>
    <name type="common">Green bottle fly</name>
    <name type="synonym">Australian sheep blowfly</name>
    <dbReference type="NCBI Taxonomy" id="7375"/>
    <lineage>
        <taxon>Eukaryota</taxon>
        <taxon>Metazoa</taxon>
        <taxon>Ecdysozoa</taxon>
        <taxon>Arthropoda</taxon>
        <taxon>Hexapoda</taxon>
        <taxon>Insecta</taxon>
        <taxon>Pterygota</taxon>
        <taxon>Neoptera</taxon>
        <taxon>Endopterygota</taxon>
        <taxon>Diptera</taxon>
        <taxon>Brachycera</taxon>
        <taxon>Muscomorpha</taxon>
        <taxon>Oestroidea</taxon>
        <taxon>Calliphoridae</taxon>
        <taxon>Luciliinae</taxon>
        <taxon>Lucilia</taxon>
    </lineage>
</organism>
<dbReference type="STRING" id="7375.A0A0L0C7X0"/>
<dbReference type="GO" id="GO:0035242">
    <property type="term" value="F:protein-arginine omega-N asymmetric methyltransferase activity"/>
    <property type="evidence" value="ECO:0007669"/>
    <property type="project" value="TreeGrafter"/>
</dbReference>